<evidence type="ECO:0000256" key="2">
    <source>
        <dbReference type="ARBA" id="ARBA00022723"/>
    </source>
</evidence>
<feature type="domain" description="DDE Tnp4" evidence="3">
    <location>
        <begin position="255"/>
        <end position="340"/>
    </location>
</feature>
<dbReference type="PANTHER" id="PTHR23080">
    <property type="entry name" value="THAP DOMAIN PROTEIN"/>
    <property type="match status" value="1"/>
</dbReference>
<evidence type="ECO:0000313" key="5">
    <source>
        <dbReference type="EMBL" id="CAH3030242.1"/>
    </source>
</evidence>
<dbReference type="PANTHER" id="PTHR23080:SF63">
    <property type="entry name" value="TICK TRANSPOSON"/>
    <property type="match status" value="1"/>
</dbReference>
<evidence type="ECO:0000313" key="6">
    <source>
        <dbReference type="Proteomes" id="UP001159427"/>
    </source>
</evidence>
<proteinExistence type="predicted"/>
<gene>
    <name evidence="5" type="ORF">PEVE_00037663</name>
</gene>
<feature type="domain" description="Transposase Helix-turn-helix" evidence="4">
    <location>
        <begin position="174"/>
        <end position="223"/>
    </location>
</feature>
<evidence type="ECO:0000259" key="4">
    <source>
        <dbReference type="Pfam" id="PF13613"/>
    </source>
</evidence>
<dbReference type="Pfam" id="PF13613">
    <property type="entry name" value="HTH_Tnp_4"/>
    <property type="match status" value="1"/>
</dbReference>
<evidence type="ECO:0000256" key="1">
    <source>
        <dbReference type="ARBA" id="ARBA00001968"/>
    </source>
</evidence>
<protein>
    <recommendedName>
        <fullName evidence="7">DDE Tnp4 domain-containing protein</fullName>
    </recommendedName>
</protein>
<accession>A0ABN8MND6</accession>
<evidence type="ECO:0008006" key="7">
    <source>
        <dbReference type="Google" id="ProtNLM"/>
    </source>
</evidence>
<dbReference type="InterPro" id="IPR027806">
    <property type="entry name" value="HARBI1_dom"/>
</dbReference>
<name>A0ABN8MND6_9CNID</name>
<keyword evidence="6" id="KW-1185">Reference proteome</keyword>
<organism evidence="5 6">
    <name type="scientific">Porites evermanni</name>
    <dbReference type="NCBI Taxonomy" id="104178"/>
    <lineage>
        <taxon>Eukaryota</taxon>
        <taxon>Metazoa</taxon>
        <taxon>Cnidaria</taxon>
        <taxon>Anthozoa</taxon>
        <taxon>Hexacorallia</taxon>
        <taxon>Scleractinia</taxon>
        <taxon>Fungiina</taxon>
        <taxon>Poritidae</taxon>
        <taxon>Porites</taxon>
    </lineage>
</organism>
<keyword evidence="2" id="KW-0479">Metal-binding</keyword>
<reference evidence="5 6" key="1">
    <citation type="submission" date="2022-05" db="EMBL/GenBank/DDBJ databases">
        <authorList>
            <consortium name="Genoscope - CEA"/>
            <person name="William W."/>
        </authorList>
    </citation>
    <scope>NUCLEOTIDE SEQUENCE [LARGE SCALE GENOMIC DNA]</scope>
</reference>
<sequence>MHKCVNESVTQIASLDFSENTEGTSDHHADAANVEMEPEDASPAFVSGTLESHHIENGASTPGISAETQTEVFDYLFRKTSNHELPDVYAETQMQAFDYLYRKSRDSEAPDRDVETETEEFNYFVPKRSEYEAPDKEFFKSDGRVRFYTGLPSYEVLIVMFEQVAPHVNRRTQALNKFQEFVTVLMKLRLDMLFQDLAYRFTVSIARISPIFSAWMVVIDAKLFPLVYWPEREQLWHTMPMSFQYAFGKKVTVIIDCFEVFIERPTNLLARAQTFLSYKRHNTIKILIGITPQGSICYVSETWGGCTSDKFLTENCGFLEHLLPGDMVMADRGFTITECWPKASNIGYSGIHQRKIPTRPS</sequence>
<dbReference type="Proteomes" id="UP001159427">
    <property type="component" value="Unassembled WGS sequence"/>
</dbReference>
<comment type="caution">
    <text evidence="5">The sequence shown here is derived from an EMBL/GenBank/DDBJ whole genome shotgun (WGS) entry which is preliminary data.</text>
</comment>
<dbReference type="InterPro" id="IPR027805">
    <property type="entry name" value="Transposase_HTH_dom"/>
</dbReference>
<evidence type="ECO:0000259" key="3">
    <source>
        <dbReference type="Pfam" id="PF13359"/>
    </source>
</evidence>
<dbReference type="EMBL" id="CALNXI010000621">
    <property type="protein sequence ID" value="CAH3030242.1"/>
    <property type="molecule type" value="Genomic_DNA"/>
</dbReference>
<comment type="cofactor">
    <cofactor evidence="1">
        <name>a divalent metal cation</name>
        <dbReference type="ChEBI" id="CHEBI:60240"/>
    </cofactor>
</comment>
<dbReference type="Pfam" id="PF13359">
    <property type="entry name" value="DDE_Tnp_4"/>
    <property type="match status" value="1"/>
</dbReference>